<dbReference type="SUPFAM" id="SSF53335">
    <property type="entry name" value="S-adenosyl-L-methionine-dependent methyltransferases"/>
    <property type="match status" value="1"/>
</dbReference>
<dbReference type="Gene3D" id="3.40.50.150">
    <property type="entry name" value="Vaccinia Virus protein VP39"/>
    <property type="match status" value="1"/>
</dbReference>
<evidence type="ECO:0000256" key="1">
    <source>
        <dbReference type="ARBA" id="ARBA00022679"/>
    </source>
</evidence>
<evidence type="ECO:0000313" key="3">
    <source>
        <dbReference type="Proteomes" id="UP000542674"/>
    </source>
</evidence>
<protein>
    <submittedName>
        <fullName evidence="2">SAM-dependent methyltransferase</fullName>
    </submittedName>
</protein>
<dbReference type="AlphaFoldDB" id="A0A7W7WX19"/>
<dbReference type="GO" id="GO:0008168">
    <property type="term" value="F:methyltransferase activity"/>
    <property type="evidence" value="ECO:0007669"/>
    <property type="project" value="UniProtKB-KW"/>
</dbReference>
<reference evidence="2 3" key="1">
    <citation type="submission" date="2020-08" db="EMBL/GenBank/DDBJ databases">
        <title>Sequencing the genomes of 1000 actinobacteria strains.</title>
        <authorList>
            <person name="Klenk H.-P."/>
        </authorList>
    </citation>
    <scope>NUCLEOTIDE SEQUENCE [LARGE SCALE GENOMIC DNA]</scope>
    <source>
        <strain evidence="2 3">DSM 45084</strain>
    </source>
</reference>
<sequence>MSEFDKHFWAERYAHPGGHAHGPNAHLVAAASELPPGRALDAGSGHGADARWLAARGWRVTAVDIAAPAVVADGVEWITADLAEWVPDVDGYDLVTSHYVHPMTEELVARLAASVAPGGILLIVGHDPDDRHSAHSSRLTAGQISSTVDGDGWEVLVAEARTVDGPHGHALRDAVFSARKVVGGGWAVP</sequence>
<accession>A0A7W7WX19</accession>
<name>A0A7W7WX19_9PSEU</name>
<dbReference type="CDD" id="cd02440">
    <property type="entry name" value="AdoMet_MTases"/>
    <property type="match status" value="1"/>
</dbReference>
<keyword evidence="1 2" id="KW-0808">Transferase</keyword>
<dbReference type="Proteomes" id="UP000542674">
    <property type="component" value="Unassembled WGS sequence"/>
</dbReference>
<evidence type="ECO:0000313" key="2">
    <source>
        <dbReference type="EMBL" id="MBB4966950.1"/>
    </source>
</evidence>
<comment type="caution">
    <text evidence="2">The sequence shown here is derived from an EMBL/GenBank/DDBJ whole genome shotgun (WGS) entry which is preliminary data.</text>
</comment>
<dbReference type="PANTHER" id="PTHR43861">
    <property type="entry name" value="TRANS-ACONITATE 2-METHYLTRANSFERASE-RELATED"/>
    <property type="match status" value="1"/>
</dbReference>
<dbReference type="EMBL" id="JACHJS010000001">
    <property type="protein sequence ID" value="MBB4966950.1"/>
    <property type="molecule type" value="Genomic_DNA"/>
</dbReference>
<dbReference type="Pfam" id="PF13489">
    <property type="entry name" value="Methyltransf_23"/>
    <property type="match status" value="1"/>
</dbReference>
<dbReference type="InterPro" id="IPR029063">
    <property type="entry name" value="SAM-dependent_MTases_sf"/>
</dbReference>
<proteinExistence type="predicted"/>
<organism evidence="2 3">
    <name type="scientific">Saccharothrix violaceirubra</name>
    <dbReference type="NCBI Taxonomy" id="413306"/>
    <lineage>
        <taxon>Bacteria</taxon>
        <taxon>Bacillati</taxon>
        <taxon>Actinomycetota</taxon>
        <taxon>Actinomycetes</taxon>
        <taxon>Pseudonocardiales</taxon>
        <taxon>Pseudonocardiaceae</taxon>
        <taxon>Saccharothrix</taxon>
    </lineage>
</organism>
<dbReference type="PANTHER" id="PTHR43861:SF3">
    <property type="entry name" value="PUTATIVE (AFU_ORTHOLOGUE AFUA_2G14390)-RELATED"/>
    <property type="match status" value="1"/>
</dbReference>
<dbReference type="GO" id="GO:0032259">
    <property type="term" value="P:methylation"/>
    <property type="evidence" value="ECO:0007669"/>
    <property type="project" value="UniProtKB-KW"/>
</dbReference>
<gene>
    <name evidence="2" type="ORF">F4559_004309</name>
</gene>
<dbReference type="RefSeq" id="WP_221447328.1">
    <property type="nucleotide sequence ID" value="NZ_BAABAI010000037.1"/>
</dbReference>
<keyword evidence="3" id="KW-1185">Reference proteome</keyword>
<keyword evidence="2" id="KW-0489">Methyltransferase</keyword>